<evidence type="ECO:0000313" key="4">
    <source>
        <dbReference type="Proteomes" id="UP000270411"/>
    </source>
</evidence>
<dbReference type="GO" id="GO:0015035">
    <property type="term" value="F:protein-disulfide reductase activity"/>
    <property type="evidence" value="ECO:0007669"/>
    <property type="project" value="TreeGrafter"/>
</dbReference>
<dbReference type="AlphaFoldDB" id="A0A3G8GXJ2"/>
<dbReference type="PANTHER" id="PTHR32234">
    <property type="entry name" value="THIOL:DISULFIDE INTERCHANGE PROTEIN DSBD"/>
    <property type="match status" value="1"/>
</dbReference>
<keyword evidence="1" id="KW-0812">Transmembrane</keyword>
<gene>
    <name evidence="3" type="ORF">EHF44_00850</name>
</gene>
<feature type="transmembrane region" description="Helical" evidence="1">
    <location>
        <begin position="48"/>
        <end position="68"/>
    </location>
</feature>
<name>A0A3G8GXJ2_9BURK</name>
<sequence>MVEASNSEPESFIDALSRMRGAAQSRMRCTASPTCPATLCVTSRLNMWAAFSLVSAAVIAAVPAIALASPTDDPIAMAIASSGVAVEQTLSPDQAFRPTVQQHGHEIEIRFSIADGYHLYRDKIRIETDPPGGLSDPVFPAAEVRVDRVLGQQKVFSRDATVRLTVAEQAPHRFKMTVRYQGCAGVGVCFPPQEARFKVKGTPSPVKAISSPPAPPMPTPIAPIASAPEPAPAAAPLEEMNIPPAATDQSKSRGLMLSWLGMLAVATIAIVLSVFLNAFEPLRPDARNRHRFAKGFGLLLFLFGAAQMVGVFAGGRSLLAPLSVLLSAR</sequence>
<reference evidence="4" key="1">
    <citation type="submission" date="2018-11" db="EMBL/GenBank/DDBJ databases">
        <title>FDA dAtabase for Regulatory Grade micrObial Sequences (FDA-ARGOS): Supporting development and validation of Infectious Disease Dx tests.</title>
        <authorList>
            <person name="Goldberg B."/>
            <person name="Campos J."/>
            <person name="Tallon L."/>
            <person name="Sadzewicz L."/>
            <person name="Zhao X."/>
            <person name="Vavikolanu K."/>
            <person name="Mehta A."/>
            <person name="Aluvathingal J."/>
            <person name="Nadendla S."/>
            <person name="Geyer C."/>
            <person name="Nandy P."/>
            <person name="Yan Y."/>
            <person name="Sichtig H."/>
        </authorList>
    </citation>
    <scope>NUCLEOTIDE SEQUENCE [LARGE SCALE GENOMIC DNA]</scope>
    <source>
        <strain evidence="4">FDAARGOS_614</strain>
        <plasmid evidence="4">unnamed1</plasmid>
    </source>
</reference>
<evidence type="ECO:0000259" key="2">
    <source>
        <dbReference type="Pfam" id="PF11412"/>
    </source>
</evidence>
<dbReference type="InterPro" id="IPR036929">
    <property type="entry name" value="DsbDN_sf"/>
</dbReference>
<dbReference type="Gene3D" id="2.60.40.1250">
    <property type="entry name" value="Thiol:disulfide interchange protein DsbD, N-terminal domain"/>
    <property type="match status" value="1"/>
</dbReference>
<evidence type="ECO:0000313" key="3">
    <source>
        <dbReference type="EMBL" id="AZG12062.1"/>
    </source>
</evidence>
<evidence type="ECO:0000256" key="1">
    <source>
        <dbReference type="SAM" id="Phobius"/>
    </source>
</evidence>
<accession>A0A3G8GXJ2</accession>
<dbReference type="InterPro" id="IPR028250">
    <property type="entry name" value="DsbDN"/>
</dbReference>
<keyword evidence="3" id="KW-0614">Plasmid</keyword>
<feature type="transmembrane region" description="Helical" evidence="1">
    <location>
        <begin position="296"/>
        <end position="319"/>
    </location>
</feature>
<dbReference type="Pfam" id="PF11412">
    <property type="entry name" value="DsbD_N"/>
    <property type="match status" value="1"/>
</dbReference>
<keyword evidence="1" id="KW-0472">Membrane</keyword>
<feature type="domain" description="Thiol:disulfide interchange protein DsbD N-terminal" evidence="2">
    <location>
        <begin position="88"/>
        <end position="199"/>
    </location>
</feature>
<feature type="transmembrane region" description="Helical" evidence="1">
    <location>
        <begin position="257"/>
        <end position="276"/>
    </location>
</feature>
<dbReference type="PANTHER" id="PTHR32234:SF0">
    <property type="entry name" value="THIOL:DISULFIDE INTERCHANGE PROTEIN DSBD"/>
    <property type="match status" value="1"/>
</dbReference>
<dbReference type="EMBL" id="CP033968">
    <property type="protein sequence ID" value="AZG12062.1"/>
    <property type="molecule type" value="Genomic_DNA"/>
</dbReference>
<dbReference type="OrthoDB" id="9811036at2"/>
<organism evidence="3 4">
    <name type="scientific">Cupriavidus pauculus</name>
    <dbReference type="NCBI Taxonomy" id="82633"/>
    <lineage>
        <taxon>Bacteria</taxon>
        <taxon>Pseudomonadati</taxon>
        <taxon>Pseudomonadota</taxon>
        <taxon>Betaproteobacteria</taxon>
        <taxon>Burkholderiales</taxon>
        <taxon>Burkholderiaceae</taxon>
        <taxon>Cupriavidus</taxon>
    </lineage>
</organism>
<proteinExistence type="predicted"/>
<keyword evidence="1" id="KW-1133">Transmembrane helix</keyword>
<dbReference type="SUPFAM" id="SSF74863">
    <property type="entry name" value="Thiol:disulfide interchange protein DsbD, N-terminal domain (DsbD-alpha)"/>
    <property type="match status" value="1"/>
</dbReference>
<dbReference type="Proteomes" id="UP000270411">
    <property type="component" value="Plasmid unnamed1"/>
</dbReference>
<dbReference type="KEGG" id="cpau:EHF44_00850"/>
<protein>
    <recommendedName>
        <fullName evidence="2">Thiol:disulfide interchange protein DsbD N-terminal domain-containing protein</fullName>
    </recommendedName>
</protein>
<geneLocation type="plasmid" evidence="3">
    <name>unnamed1</name>
</geneLocation>
<dbReference type="GO" id="GO:0045454">
    <property type="term" value="P:cell redox homeostasis"/>
    <property type="evidence" value="ECO:0007669"/>
    <property type="project" value="TreeGrafter"/>
</dbReference>